<evidence type="ECO:0000256" key="6">
    <source>
        <dbReference type="ARBA" id="ARBA00023239"/>
    </source>
</evidence>
<keyword evidence="12" id="KW-1185">Reference proteome</keyword>
<keyword evidence="5 8" id="KW-0472">Membrane</keyword>
<feature type="transmembrane region" description="Helical" evidence="8">
    <location>
        <begin position="226"/>
        <end position="244"/>
    </location>
</feature>
<organism evidence="11 12">
    <name type="scientific">Tritrichomonas foetus</name>
    <dbReference type="NCBI Taxonomy" id="1144522"/>
    <lineage>
        <taxon>Eukaryota</taxon>
        <taxon>Metamonada</taxon>
        <taxon>Parabasalia</taxon>
        <taxon>Tritrichomonadida</taxon>
        <taxon>Tritrichomonadidae</taxon>
        <taxon>Tritrichomonas</taxon>
    </lineage>
</organism>
<dbReference type="Pfam" id="PF00211">
    <property type="entry name" value="Guanylate_cyc"/>
    <property type="match status" value="1"/>
</dbReference>
<evidence type="ECO:0000256" key="7">
    <source>
        <dbReference type="SAM" id="MobiDB-lite"/>
    </source>
</evidence>
<feature type="transmembrane region" description="Helical" evidence="8">
    <location>
        <begin position="157"/>
        <end position="177"/>
    </location>
</feature>
<dbReference type="Proteomes" id="UP000179807">
    <property type="component" value="Unassembled WGS sequence"/>
</dbReference>
<accession>A0A1J4JNT7</accession>
<dbReference type="InterPro" id="IPR001054">
    <property type="entry name" value="A/G_cyclase"/>
</dbReference>
<keyword evidence="2 8" id="KW-0812">Transmembrane</keyword>
<dbReference type="PROSITE" id="PS50125">
    <property type="entry name" value="GUANYLATE_CYCLASE_2"/>
    <property type="match status" value="1"/>
</dbReference>
<dbReference type="SUPFAM" id="SSF55785">
    <property type="entry name" value="PYP-like sensor domain (PAS domain)"/>
    <property type="match status" value="1"/>
</dbReference>
<dbReference type="InterPro" id="IPR057352">
    <property type="entry name" value="TPR_TmcB/C"/>
</dbReference>
<evidence type="ECO:0000256" key="3">
    <source>
        <dbReference type="ARBA" id="ARBA00022741"/>
    </source>
</evidence>
<feature type="domain" description="PAS" evidence="9">
    <location>
        <begin position="1374"/>
        <end position="1432"/>
    </location>
</feature>
<dbReference type="RefSeq" id="XP_068353929.1">
    <property type="nucleotide sequence ID" value="XM_068493890.1"/>
</dbReference>
<dbReference type="SMART" id="SM00044">
    <property type="entry name" value="CYCc"/>
    <property type="match status" value="1"/>
</dbReference>
<dbReference type="InterPro" id="IPR029787">
    <property type="entry name" value="Nucleotide_cyclase"/>
</dbReference>
<feature type="domain" description="Guanylate cyclase" evidence="10">
    <location>
        <begin position="1543"/>
        <end position="1675"/>
    </location>
</feature>
<dbReference type="GO" id="GO:0005886">
    <property type="term" value="C:plasma membrane"/>
    <property type="evidence" value="ECO:0007669"/>
    <property type="project" value="TreeGrafter"/>
</dbReference>
<dbReference type="Pfam" id="PF25474">
    <property type="entry name" value="TPR_TmcB"/>
    <property type="match status" value="1"/>
</dbReference>
<feature type="region of interest" description="Disordered" evidence="7">
    <location>
        <begin position="601"/>
        <end position="639"/>
    </location>
</feature>
<dbReference type="CDD" id="cd00130">
    <property type="entry name" value="PAS"/>
    <property type="match status" value="1"/>
</dbReference>
<feature type="transmembrane region" description="Helical" evidence="8">
    <location>
        <begin position="184"/>
        <end position="206"/>
    </location>
</feature>
<dbReference type="CDD" id="cd07302">
    <property type="entry name" value="CHD"/>
    <property type="match status" value="1"/>
</dbReference>
<protein>
    <submittedName>
        <fullName evidence="11">Adenylate and Guanylate cyclase catalytic domain containing protein</fullName>
    </submittedName>
</protein>
<sequence length="1745" mass="196932">MAARGEASVLSGTSKSVNNSTYAGLDESKAEQGSVKTIDLFEKYVFPIVAEANRGRHVKAGFRLLEFFYIFFQIYFAGYNDFVPYDDANHYYVTILKVIYFGFIGNVDGTVSFIIALLIIDIVTFAFLIATVIDYQINYEYRKWMLTVLRVWHGHLFGIFLIPNVLMISDGLAYLGINPTISGYVIVILTIVCGFISLWSYTTILPFFSRSPFITPSPVQSWNVKAVYTMIIIHSIPMGIEAFLNDDFVKWIEIVPLAIMFATSFLLISRIFYLPFKGTIFNALGFGALCANVAGSFLSVFDSIQPKIIPDVTFYTVPVAVFVVATIVGYIVLYRIRKNIEKKLMYQSFNEPGVKPTEEAKLEHIESFNIKNHAKAVMYAHIGFEGMCDMFVDWSLFKYYSETFPLDSDLLALMTWFVALFPSEIQFLHKLITSKSKINDISLVNDCLFFQIHRIHIFRQSSASREASNDFAKVKAITEKTIAAYCKFWNDLSNPNMEFKDDIYVRLSSMKQQAEAAWSEALDKYPNNSRFVNEYARYLLEVSCEFKNAIIQHQHALELDNGVKLQNDRTFRHFVYTFPNYLKKGVVDIRGTLKGPRMNKIDQSASATTQSHTSKTGSSNISSASGLSSNDDSSDEQIDENEGARFLPQMNLRLALQRSVNDLSSSNIKKIKFASAIRVILTIAYVVIAAVILSPLFGSRKNLFEMYVAMNKIQQYLELMSIQMPWFIYEGVHGGKLDYTKLIEESQEALHYFESEVDLSKSIKANIADLAVKTLESMNDLGFLIYHVDIESTKSLAMFGNLYLKEKTDVYICTLENGYISPSIAEKTIPVDYQIRSFATLTRILTKDTPDIISKWAKNSLDFCDHFHSQIVVADLLKSLMATISSSLNEVYEDILSNDNETSVTLAKNPQLKLIQKLRKKNSKISENLIKRAEEIKSIKEQQHKYYKYFEMLSKTDKNTFNLENYEFNNNIINGIIRNNVATNADSGGGEDKEEEEESDRIKVVCNFLISISPFIILLFILPSVVFMSAGIKSEFLQYSRVLKGIPPQDCANAGERIQKIVVDKTTSSNSKGKVIATVDMSSTANIPAWLFSLFSAVVIIGLFLLISIYTKSIRDQIDDISEYFVLFMVQRNLLFDIGREALFTYMFDELSEDKSSGFGQNFTDPKESAVRCISAMIELIIVNDLINVGTDKLSATIGVDAQIDNIRFDAICPDDVASDKMIEYYKCISLERTISFFVQVVNSYLSSIIDIDTITNSTQSNNDHRTVQKMHESAMTYVTHMLDTRIGTGFNHIADRLDQIFKTKLRTFNIMLVVVVIISILFVIAVYFIENIIIGSFERQIETFKCLILRINPITFVANANLIALVYGKTSSTDSNIVSAAHAVFITSHDAMISLNQEGVIESINPSATTIFGYTPEQMLGQHLKMLFNPELKENSTMFYTMQLMQSGQASLIYEAEVNGTRDDERQVPLKVTLLGFSSDDRIADNFALMCKDQTQEIKQKTAVNEAKKQSEQLLLQILPKDIIMRLNRGDQDISFTVPSSTICFIDIEKFSNYSASLSASEIMQNLGLVFTAYDKLLYKYDLLIKIKLIGDDYMCAAGLFNLDVEPCQHAIQVVSFALECLDAIEELNEQLNASLQVRIGINSGGPLIAGVLGTDKPLFDIIGDPINVAARLQSTDIPGLAQISQACYDLVAKESFRIEQRGEVELKGKGKQMTYLVHPRDSRRDESQLSLELPSSIEQFAVE</sequence>
<feature type="transmembrane region" description="Helical" evidence="8">
    <location>
        <begin position="251"/>
        <end position="273"/>
    </location>
</feature>
<name>A0A1J4JNT7_9EUKA</name>
<feature type="transmembrane region" description="Helical" evidence="8">
    <location>
        <begin position="676"/>
        <end position="697"/>
    </location>
</feature>
<dbReference type="PANTHER" id="PTHR11920:SF335">
    <property type="entry name" value="GUANYLATE CYCLASE"/>
    <property type="match status" value="1"/>
</dbReference>
<feature type="transmembrane region" description="Helical" evidence="8">
    <location>
        <begin position="114"/>
        <end position="137"/>
    </location>
</feature>
<evidence type="ECO:0000313" key="12">
    <source>
        <dbReference type="Proteomes" id="UP000179807"/>
    </source>
</evidence>
<feature type="transmembrane region" description="Helical" evidence="8">
    <location>
        <begin position="90"/>
        <end position="107"/>
    </location>
</feature>
<dbReference type="SMART" id="SM00091">
    <property type="entry name" value="PAS"/>
    <property type="match status" value="1"/>
</dbReference>
<dbReference type="InterPro" id="IPR000014">
    <property type="entry name" value="PAS"/>
</dbReference>
<dbReference type="Gene3D" id="3.30.450.20">
    <property type="entry name" value="PAS domain"/>
    <property type="match status" value="1"/>
</dbReference>
<feature type="transmembrane region" description="Helical" evidence="8">
    <location>
        <begin position="60"/>
        <end position="78"/>
    </location>
</feature>
<dbReference type="GO" id="GO:0035556">
    <property type="term" value="P:intracellular signal transduction"/>
    <property type="evidence" value="ECO:0007669"/>
    <property type="project" value="InterPro"/>
</dbReference>
<dbReference type="InterPro" id="IPR050401">
    <property type="entry name" value="Cyclic_nucleotide_synthase"/>
</dbReference>
<keyword evidence="6" id="KW-0456">Lyase</keyword>
<dbReference type="GO" id="GO:0007168">
    <property type="term" value="P:receptor guanylyl cyclase signaling pathway"/>
    <property type="evidence" value="ECO:0007669"/>
    <property type="project" value="TreeGrafter"/>
</dbReference>
<evidence type="ECO:0000256" key="5">
    <source>
        <dbReference type="ARBA" id="ARBA00023136"/>
    </source>
</evidence>
<dbReference type="GO" id="GO:0004383">
    <property type="term" value="F:guanylate cyclase activity"/>
    <property type="evidence" value="ECO:0007669"/>
    <property type="project" value="TreeGrafter"/>
</dbReference>
<reference evidence="11" key="1">
    <citation type="submission" date="2016-10" db="EMBL/GenBank/DDBJ databases">
        <authorList>
            <person name="Benchimol M."/>
            <person name="Almeida L.G."/>
            <person name="Vasconcelos A.T."/>
            <person name="Perreira-Neves A."/>
            <person name="Rosa I.A."/>
            <person name="Tasca T."/>
            <person name="Bogo M.R."/>
            <person name="de Souza W."/>
        </authorList>
    </citation>
    <scope>NUCLEOTIDE SEQUENCE [LARGE SCALE GENOMIC DNA]</scope>
    <source>
        <strain evidence="11">K</strain>
    </source>
</reference>
<feature type="transmembrane region" description="Helical" evidence="8">
    <location>
        <begin position="1309"/>
        <end position="1330"/>
    </location>
</feature>
<feature type="transmembrane region" description="Helical" evidence="8">
    <location>
        <begin position="1008"/>
        <end position="1032"/>
    </location>
</feature>
<evidence type="ECO:0000259" key="10">
    <source>
        <dbReference type="PROSITE" id="PS50125"/>
    </source>
</evidence>
<evidence type="ECO:0000256" key="2">
    <source>
        <dbReference type="ARBA" id="ARBA00022692"/>
    </source>
</evidence>
<dbReference type="NCBIfam" id="TIGR00229">
    <property type="entry name" value="sensory_box"/>
    <property type="match status" value="1"/>
</dbReference>
<dbReference type="EMBL" id="MLAK01000938">
    <property type="protein sequence ID" value="OHT00793.1"/>
    <property type="molecule type" value="Genomic_DNA"/>
</dbReference>
<dbReference type="VEuPathDB" id="TrichDB:TRFO_07773"/>
<comment type="caution">
    <text evidence="11">The sequence shown here is derived from an EMBL/GenBank/DDBJ whole genome shotgun (WGS) entry which is preliminary data.</text>
</comment>
<keyword evidence="4 8" id="KW-1133">Transmembrane helix</keyword>
<dbReference type="Gene3D" id="3.30.70.1230">
    <property type="entry name" value="Nucleotide cyclase"/>
    <property type="match status" value="1"/>
</dbReference>
<dbReference type="GeneID" id="94828594"/>
<feature type="transmembrane region" description="Helical" evidence="8">
    <location>
        <begin position="279"/>
        <end position="300"/>
    </location>
</feature>
<proteinExistence type="predicted"/>
<dbReference type="GO" id="GO:0001653">
    <property type="term" value="F:peptide receptor activity"/>
    <property type="evidence" value="ECO:0007669"/>
    <property type="project" value="TreeGrafter"/>
</dbReference>
<evidence type="ECO:0000256" key="4">
    <source>
        <dbReference type="ARBA" id="ARBA00022989"/>
    </source>
</evidence>
<evidence type="ECO:0000256" key="1">
    <source>
        <dbReference type="ARBA" id="ARBA00004370"/>
    </source>
</evidence>
<dbReference type="GO" id="GO:0000166">
    <property type="term" value="F:nucleotide binding"/>
    <property type="evidence" value="ECO:0007669"/>
    <property type="project" value="UniProtKB-KW"/>
</dbReference>
<dbReference type="GO" id="GO:0004016">
    <property type="term" value="F:adenylate cyclase activity"/>
    <property type="evidence" value="ECO:0007669"/>
    <property type="project" value="TreeGrafter"/>
</dbReference>
<evidence type="ECO:0000256" key="8">
    <source>
        <dbReference type="SAM" id="Phobius"/>
    </source>
</evidence>
<dbReference type="PANTHER" id="PTHR11920">
    <property type="entry name" value="GUANYLYL CYCLASE"/>
    <property type="match status" value="1"/>
</dbReference>
<dbReference type="PROSITE" id="PS50112">
    <property type="entry name" value="PAS"/>
    <property type="match status" value="1"/>
</dbReference>
<feature type="transmembrane region" description="Helical" evidence="8">
    <location>
        <begin position="1089"/>
        <end position="1110"/>
    </location>
</feature>
<dbReference type="SUPFAM" id="SSF55073">
    <property type="entry name" value="Nucleotide cyclase"/>
    <property type="match status" value="1"/>
</dbReference>
<evidence type="ECO:0000313" key="11">
    <source>
        <dbReference type="EMBL" id="OHT00793.1"/>
    </source>
</evidence>
<dbReference type="InterPro" id="IPR035965">
    <property type="entry name" value="PAS-like_dom_sf"/>
</dbReference>
<feature type="compositionally biased region" description="Low complexity" evidence="7">
    <location>
        <begin position="603"/>
        <end position="631"/>
    </location>
</feature>
<gene>
    <name evidence="11" type="ORF">TRFO_07773</name>
</gene>
<feature type="transmembrane region" description="Helical" evidence="8">
    <location>
        <begin position="312"/>
        <end position="333"/>
    </location>
</feature>
<dbReference type="Pfam" id="PF13426">
    <property type="entry name" value="PAS_9"/>
    <property type="match status" value="1"/>
</dbReference>
<keyword evidence="3" id="KW-0547">Nucleotide-binding</keyword>
<comment type="subcellular location">
    <subcellularLocation>
        <location evidence="1">Membrane</location>
    </subcellularLocation>
</comment>
<evidence type="ECO:0000259" key="9">
    <source>
        <dbReference type="PROSITE" id="PS50112"/>
    </source>
</evidence>